<dbReference type="PANTHER" id="PTHR33643:SF1">
    <property type="entry name" value="UREASE ACCESSORY PROTEIN D"/>
    <property type="match status" value="1"/>
</dbReference>
<dbReference type="HAMAP" id="MF_01384">
    <property type="entry name" value="UreD"/>
    <property type="match status" value="1"/>
</dbReference>
<dbReference type="Proteomes" id="UP001299970">
    <property type="component" value="Unassembled WGS sequence"/>
</dbReference>
<comment type="subcellular location">
    <subcellularLocation>
        <location evidence="3">Cytoplasm</location>
    </subcellularLocation>
</comment>
<proteinExistence type="inferred from homology"/>
<name>A0ABS9TQH4_9PSEU</name>
<reference evidence="4 5" key="1">
    <citation type="submission" date="2022-03" db="EMBL/GenBank/DDBJ databases">
        <title>Pseudonocardia alaer sp. nov., a novel actinomycete isolated from reed forest soil.</title>
        <authorList>
            <person name="Wang L."/>
        </authorList>
    </citation>
    <scope>NUCLEOTIDE SEQUENCE [LARGE SCALE GENOMIC DNA]</scope>
    <source>
        <strain evidence="4 5">Y-16303</strain>
    </source>
</reference>
<evidence type="ECO:0000256" key="1">
    <source>
        <dbReference type="ARBA" id="ARBA00007177"/>
    </source>
</evidence>
<comment type="function">
    <text evidence="3">Required for maturation of urease via the functional incorporation of the urease nickel metallocenter.</text>
</comment>
<dbReference type="Pfam" id="PF01774">
    <property type="entry name" value="UreD"/>
    <property type="match status" value="1"/>
</dbReference>
<dbReference type="EMBL" id="JAKXMK010000036">
    <property type="protein sequence ID" value="MCH6170795.1"/>
    <property type="molecule type" value="Genomic_DNA"/>
</dbReference>
<organism evidence="4 5">
    <name type="scientific">Pseudonocardia alaniniphila</name>
    <dbReference type="NCBI Taxonomy" id="75291"/>
    <lineage>
        <taxon>Bacteria</taxon>
        <taxon>Bacillati</taxon>
        <taxon>Actinomycetota</taxon>
        <taxon>Actinomycetes</taxon>
        <taxon>Pseudonocardiales</taxon>
        <taxon>Pseudonocardiaceae</taxon>
        <taxon>Pseudonocardia</taxon>
    </lineage>
</organism>
<gene>
    <name evidence="3" type="primary">ureD</name>
    <name evidence="4" type="ORF">MMF94_34255</name>
</gene>
<evidence type="ECO:0000256" key="3">
    <source>
        <dbReference type="HAMAP-Rule" id="MF_01384"/>
    </source>
</evidence>
<accession>A0ABS9TQH4</accession>
<protein>
    <recommendedName>
        <fullName evidence="3">Urease accessory protein UreD</fullName>
    </recommendedName>
</protein>
<dbReference type="PANTHER" id="PTHR33643">
    <property type="entry name" value="UREASE ACCESSORY PROTEIN D"/>
    <property type="match status" value="1"/>
</dbReference>
<evidence type="ECO:0000256" key="2">
    <source>
        <dbReference type="ARBA" id="ARBA00023186"/>
    </source>
</evidence>
<sequence>MTRAVTSRQDPAWYTPADLPAEVLAIGSPVQGGLGVGASGKVGLLDLTLAPCAGATRVQRQYQRAPLHIYRPIYLDAGRPDMAFLFMQQSGDGFVQGDRCRIDLDCAPGSAVHLTTQAATKVFGMRQNFATQLVNLRVGAGAVVEYLPDPVVPCRGSRLFQRTSVTADRESTVILGETLLPGRVAHDEAHVYDLYWAETEVRRPDGSLLFAETLRLTCADGGNPRSAGLLGRHDVIATLYIVTDRIDAPSTVDLLRSALVACPDVLVGVSELPNSCGAVVKLLGPTSASVQAALRTAWNAARLALLDTPVPNLRKG</sequence>
<evidence type="ECO:0000313" key="4">
    <source>
        <dbReference type="EMBL" id="MCH6170795.1"/>
    </source>
</evidence>
<keyword evidence="5" id="KW-1185">Reference proteome</keyword>
<comment type="similarity">
    <text evidence="1 3">Belongs to the UreD family.</text>
</comment>
<evidence type="ECO:0000313" key="5">
    <source>
        <dbReference type="Proteomes" id="UP001299970"/>
    </source>
</evidence>
<dbReference type="RefSeq" id="WP_241041602.1">
    <property type="nucleotide sequence ID" value="NZ_BAAAJF010000016.1"/>
</dbReference>
<comment type="subunit">
    <text evidence="3">UreD, UreF and UreG form a complex that acts as a GTP-hydrolysis-dependent molecular chaperone, activating the urease apoprotein by helping to assemble the nickel containing metallocenter of UreC. The UreE protein probably delivers the nickel.</text>
</comment>
<keyword evidence="2 3" id="KW-0143">Chaperone</keyword>
<dbReference type="InterPro" id="IPR002669">
    <property type="entry name" value="UreD"/>
</dbReference>
<keyword evidence="3" id="KW-0996">Nickel insertion</keyword>
<keyword evidence="3" id="KW-0963">Cytoplasm</keyword>
<comment type="caution">
    <text evidence="4">The sequence shown here is derived from an EMBL/GenBank/DDBJ whole genome shotgun (WGS) entry which is preliminary data.</text>
</comment>